<evidence type="ECO:0000256" key="4">
    <source>
        <dbReference type="ARBA" id="ARBA00022777"/>
    </source>
</evidence>
<sequence>MVAPLLPGDPRQLGSYWPARRLGAGGQGVVYEAYDSLGERVAVKALREDFITDAYRDQLRKEVAALNRVAPFCTARLIEADLDHVPPYLVSEYVPGPDLQNRVDEEGPYRQDDLHRLAVGIATALSSIHQAGVTHRDLKPANVLLGPDGPRVIDFGIARTEEMSRSATGQLKGTPRWMAPELFRGLPASPAVDIWAWGAVVLFAATGKPPFDGDSMPGLINQILRHRPGFDVLQEPLRSLVARALSHDPAGRPTPGQLLEGLIGGRGTLEEATAVAGTLSRATAPPSLAQLAEQVYAGLAPAEQAFMPRVLLRMISAAPDARHTLRKVAAVEFLDMETSEQSVWRTLDRLAQAGLMVRDGDFFTLATPALVRAWPRLRDWVADEREILDAHHGIADAARRWQSRGHKSGDLLQGSSLDEALTRVATGRRHLTLNLVERSFLDQSVRAAQRRRRYRTLLSAVLAVLLVATTATAAIAIAQGIELAATNQAVSRQRDIAIGDRVANLALTMRRVDPATAKQLAVAAATLAPDGHAARNALATLYNQSEQYTYRPPGVDGRWRMSADGTRRLTAYARGHEVKLADIDSRRVIRTITLTGEPIDDGALGHVLSLTADGTAMSLVRKDGSVGVWDTATGRPRPVTIRVPEPYAMLDPMGTRLLSFSATQAIVWDVASGRPVLTIPHQLLAATFTPDGRSLVTLRGGELEHWDIVKGTKRSLPRLGEDAERISGMEVSPDGRRLGVIKGDRVWIVRLDKEDISRRQLQKNDGRIGIAFSHDGRFVAVGGTVWGTEGVHDQSSDLVGERNEPVFRYTGGCANPVFGPADRTLRCADHSTDTVSVLSLSPVTDSVKLTDALVLPAAVLSEDGSTLAIESGHDLEIWDPVRRVKRGALPLNGVEGTSESLFTLSRDGRLLASSFRRSGKVEIWEIASATKKVTLQTGHAISDRLPLRFSPDGRTLAVLTSPTLGSTSLELWDVGSGTLRVKSAGAQVDPDQVIVGEPRVLFSPDGRTVLSGPDQGIVDVATGARVLAPNLDLSPAKARSRDGLVAVVDKDKVGFWDARTLRHRYDVLPGADLGNAAVFSPDGKLLALADRTGRIRLWDVANRRALGLPLAGFLTPKTRTGPDTVTAMAFSADGAVLAAVDDAGRHRTHLVAPGKVKSALCGLFGPLSEADWKTYIAEIPYRRTC</sequence>
<gene>
    <name evidence="8" type="ORF">ACFSKW_05675</name>
</gene>
<dbReference type="SUPFAM" id="SSF56112">
    <property type="entry name" value="Protein kinase-like (PK-like)"/>
    <property type="match status" value="1"/>
</dbReference>
<reference evidence="9" key="1">
    <citation type="journal article" date="2019" name="Int. J. Syst. Evol. Microbiol.">
        <title>The Global Catalogue of Microorganisms (GCM) 10K type strain sequencing project: providing services to taxonomists for standard genome sequencing and annotation.</title>
        <authorList>
            <consortium name="The Broad Institute Genomics Platform"/>
            <consortium name="The Broad Institute Genome Sequencing Center for Infectious Disease"/>
            <person name="Wu L."/>
            <person name="Ma J."/>
        </authorList>
    </citation>
    <scope>NUCLEOTIDE SEQUENCE [LARGE SCALE GENOMIC DNA]</scope>
    <source>
        <strain evidence="9">ICMP 6774ER</strain>
    </source>
</reference>
<keyword evidence="3" id="KW-0547">Nucleotide-binding</keyword>
<dbReference type="InterPro" id="IPR000719">
    <property type="entry name" value="Prot_kinase_dom"/>
</dbReference>
<evidence type="ECO:0000313" key="9">
    <source>
        <dbReference type="Proteomes" id="UP001597368"/>
    </source>
</evidence>
<keyword evidence="4 8" id="KW-0418">Kinase</keyword>
<evidence type="ECO:0000256" key="5">
    <source>
        <dbReference type="ARBA" id="ARBA00022840"/>
    </source>
</evidence>
<dbReference type="InterPro" id="IPR015943">
    <property type="entry name" value="WD40/YVTN_repeat-like_dom_sf"/>
</dbReference>
<dbReference type="PROSITE" id="PS50082">
    <property type="entry name" value="WD_REPEATS_2"/>
    <property type="match status" value="1"/>
</dbReference>
<evidence type="ECO:0000256" key="3">
    <source>
        <dbReference type="ARBA" id="ARBA00022741"/>
    </source>
</evidence>
<dbReference type="GO" id="GO:0004674">
    <property type="term" value="F:protein serine/threonine kinase activity"/>
    <property type="evidence" value="ECO:0007669"/>
    <property type="project" value="UniProtKB-KW"/>
</dbReference>
<evidence type="ECO:0000259" key="7">
    <source>
        <dbReference type="PROSITE" id="PS50011"/>
    </source>
</evidence>
<dbReference type="SMART" id="SM00220">
    <property type="entry name" value="S_TKc"/>
    <property type="match status" value="1"/>
</dbReference>
<dbReference type="Pfam" id="PF00069">
    <property type="entry name" value="Pkinase"/>
    <property type="match status" value="1"/>
</dbReference>
<dbReference type="CDD" id="cd14014">
    <property type="entry name" value="STKc_PknB_like"/>
    <property type="match status" value="1"/>
</dbReference>
<proteinExistence type="predicted"/>
<dbReference type="EMBL" id="JBHUFV010000007">
    <property type="protein sequence ID" value="MFD1930964.1"/>
    <property type="molecule type" value="Genomic_DNA"/>
</dbReference>
<accession>A0ABW4SPU7</accession>
<keyword evidence="9" id="KW-1185">Reference proteome</keyword>
<dbReference type="InterPro" id="IPR008271">
    <property type="entry name" value="Ser/Thr_kinase_AS"/>
</dbReference>
<keyword evidence="5" id="KW-0067">ATP-binding</keyword>
<organism evidence="8 9">
    <name type="scientific">Nonomuraea mangrovi</name>
    <dbReference type="NCBI Taxonomy" id="2316207"/>
    <lineage>
        <taxon>Bacteria</taxon>
        <taxon>Bacillati</taxon>
        <taxon>Actinomycetota</taxon>
        <taxon>Actinomycetes</taxon>
        <taxon>Streptosporangiales</taxon>
        <taxon>Streptosporangiaceae</taxon>
        <taxon>Nonomuraea</taxon>
    </lineage>
</organism>
<evidence type="ECO:0000256" key="1">
    <source>
        <dbReference type="ARBA" id="ARBA00012513"/>
    </source>
</evidence>
<keyword evidence="8" id="KW-0723">Serine/threonine-protein kinase</keyword>
<dbReference type="InterPro" id="IPR001680">
    <property type="entry name" value="WD40_rpt"/>
</dbReference>
<dbReference type="SUPFAM" id="SSF50969">
    <property type="entry name" value="YVTN repeat-like/Quinoprotein amine dehydrogenase"/>
    <property type="match status" value="1"/>
</dbReference>
<dbReference type="SUPFAM" id="SSF50960">
    <property type="entry name" value="TolB, C-terminal domain"/>
    <property type="match status" value="1"/>
</dbReference>
<dbReference type="InterPro" id="IPR050660">
    <property type="entry name" value="NEK_Ser/Thr_kinase"/>
</dbReference>
<dbReference type="EC" id="2.7.11.1" evidence="1"/>
<keyword evidence="6" id="KW-0853">WD repeat</keyword>
<dbReference type="InterPro" id="IPR011009">
    <property type="entry name" value="Kinase-like_dom_sf"/>
</dbReference>
<dbReference type="PROSITE" id="PS00108">
    <property type="entry name" value="PROTEIN_KINASE_ST"/>
    <property type="match status" value="1"/>
</dbReference>
<dbReference type="InterPro" id="IPR011044">
    <property type="entry name" value="Quino_amine_DH_bsu"/>
</dbReference>
<dbReference type="SUPFAM" id="SSF82171">
    <property type="entry name" value="DPP6 N-terminal domain-like"/>
    <property type="match status" value="1"/>
</dbReference>
<dbReference type="RefSeq" id="WP_379569869.1">
    <property type="nucleotide sequence ID" value="NZ_JBHUFV010000007.1"/>
</dbReference>
<name>A0ABW4SPU7_9ACTN</name>
<keyword evidence="2" id="KW-0808">Transferase</keyword>
<evidence type="ECO:0000256" key="2">
    <source>
        <dbReference type="ARBA" id="ARBA00022679"/>
    </source>
</evidence>
<dbReference type="InterPro" id="IPR049052">
    <property type="entry name" value="nSTAND1"/>
</dbReference>
<dbReference type="Gene3D" id="2.130.10.10">
    <property type="entry name" value="YVTN repeat-like/Quinoprotein amine dehydrogenase"/>
    <property type="match status" value="3"/>
</dbReference>
<protein>
    <recommendedName>
        <fullName evidence="1">non-specific serine/threonine protein kinase</fullName>
        <ecNumber evidence="1">2.7.11.1</ecNumber>
    </recommendedName>
</protein>
<evidence type="ECO:0000256" key="6">
    <source>
        <dbReference type="PROSITE-ProRule" id="PRU00221"/>
    </source>
</evidence>
<dbReference type="Proteomes" id="UP001597368">
    <property type="component" value="Unassembled WGS sequence"/>
</dbReference>
<dbReference type="Pfam" id="PF20703">
    <property type="entry name" value="nSTAND1"/>
    <property type="match status" value="1"/>
</dbReference>
<dbReference type="Gene3D" id="1.10.510.10">
    <property type="entry name" value="Transferase(Phosphotransferase) domain 1"/>
    <property type="match status" value="1"/>
</dbReference>
<dbReference type="PROSITE" id="PS50011">
    <property type="entry name" value="PROTEIN_KINASE_DOM"/>
    <property type="match status" value="1"/>
</dbReference>
<feature type="repeat" description="WD" evidence="6">
    <location>
        <begin position="1079"/>
        <end position="1108"/>
    </location>
</feature>
<comment type="caution">
    <text evidence="8">The sequence shown here is derived from an EMBL/GenBank/DDBJ whole genome shotgun (WGS) entry which is preliminary data.</text>
</comment>
<dbReference type="PANTHER" id="PTHR43671">
    <property type="entry name" value="SERINE/THREONINE-PROTEIN KINASE NEK"/>
    <property type="match status" value="1"/>
</dbReference>
<feature type="domain" description="Protein kinase" evidence="7">
    <location>
        <begin position="16"/>
        <end position="269"/>
    </location>
</feature>
<dbReference type="PANTHER" id="PTHR43671:SF13">
    <property type="entry name" value="SERINE_THREONINE-PROTEIN KINASE NEK2"/>
    <property type="match status" value="1"/>
</dbReference>
<evidence type="ECO:0000313" key="8">
    <source>
        <dbReference type="EMBL" id="MFD1930964.1"/>
    </source>
</evidence>